<sequence length="369" mass="41084">MKGAHATPWPLAAHGADALNARALSVDWSRLGGYGRRRWKSPAVALAGFVLAALAFSPVFAYVCPTPPPAVEKVEGLNFYADARGSIVDSSRSLQNREMSRPVRTFEEDLARLATAAQRGDAGAGACVGGWLADWARRGAMTAEPATAQGRFIRRWATVAAAMAYLRAKADVSEKDREVIKPWLLRLAVTASMPPDLRADKRNNHFYWAAFAVGAAGLAVDDDRLIDQARAAYGAALRDIQLDGHLPREARRGGKAWAYHDFSALPLVMLAEIGARKGEDWYSYQNGALHRLVAFVLSGYRDPREVERRSGTKQKAGGLDRRLDWYPLYARRFPDRVRDYKDLGLDTRNYWDRRVGGDMRVLAERWINR</sequence>
<evidence type="ECO:0000259" key="4">
    <source>
        <dbReference type="Pfam" id="PF05426"/>
    </source>
</evidence>
<evidence type="ECO:0000313" key="5">
    <source>
        <dbReference type="EMBL" id="PZQ10786.1"/>
    </source>
</evidence>
<feature type="transmembrane region" description="Helical" evidence="3">
    <location>
        <begin position="43"/>
        <end position="63"/>
    </location>
</feature>
<comment type="caution">
    <text evidence="5">The sequence shown here is derived from an EMBL/GenBank/DDBJ whole genome shotgun (WGS) entry which is preliminary data.</text>
</comment>
<evidence type="ECO:0000256" key="2">
    <source>
        <dbReference type="ARBA" id="ARBA00023239"/>
    </source>
</evidence>
<accession>A0A2W5K120</accession>
<dbReference type="Gene3D" id="1.50.10.100">
    <property type="entry name" value="Chondroitin AC/alginate lyase"/>
    <property type="match status" value="1"/>
</dbReference>
<dbReference type="Pfam" id="PF05426">
    <property type="entry name" value="Alginate_lyase"/>
    <property type="match status" value="1"/>
</dbReference>
<protein>
    <recommendedName>
        <fullName evidence="4">Alginate lyase domain-containing protein</fullName>
    </recommendedName>
</protein>
<name>A0A2W5K120_ANCNO</name>
<evidence type="ECO:0000313" key="6">
    <source>
        <dbReference type="Proteomes" id="UP000249577"/>
    </source>
</evidence>
<dbReference type="InterPro" id="IPR008397">
    <property type="entry name" value="Alginate_lyase_dom"/>
</dbReference>
<keyword evidence="3" id="KW-0812">Transmembrane</keyword>
<proteinExistence type="predicted"/>
<gene>
    <name evidence="5" type="ORF">DI565_19605</name>
</gene>
<evidence type="ECO:0000256" key="1">
    <source>
        <dbReference type="ARBA" id="ARBA00022729"/>
    </source>
</evidence>
<dbReference type="SUPFAM" id="SSF48230">
    <property type="entry name" value="Chondroitin AC/alginate lyase"/>
    <property type="match status" value="1"/>
</dbReference>
<dbReference type="GO" id="GO:0016829">
    <property type="term" value="F:lyase activity"/>
    <property type="evidence" value="ECO:0007669"/>
    <property type="project" value="UniProtKB-KW"/>
</dbReference>
<dbReference type="AlphaFoldDB" id="A0A2W5K120"/>
<dbReference type="EMBL" id="QFPN01000014">
    <property type="protein sequence ID" value="PZQ10786.1"/>
    <property type="molecule type" value="Genomic_DNA"/>
</dbReference>
<keyword evidence="1" id="KW-0732">Signal</keyword>
<evidence type="ECO:0000256" key="3">
    <source>
        <dbReference type="SAM" id="Phobius"/>
    </source>
</evidence>
<keyword evidence="3" id="KW-0472">Membrane</keyword>
<dbReference type="InterPro" id="IPR008929">
    <property type="entry name" value="Chondroitin_lyas"/>
</dbReference>
<organism evidence="5 6">
    <name type="scientific">Ancylobacter novellus</name>
    <name type="common">Thiobacillus novellus</name>
    <dbReference type="NCBI Taxonomy" id="921"/>
    <lineage>
        <taxon>Bacteria</taxon>
        <taxon>Pseudomonadati</taxon>
        <taxon>Pseudomonadota</taxon>
        <taxon>Alphaproteobacteria</taxon>
        <taxon>Hyphomicrobiales</taxon>
        <taxon>Xanthobacteraceae</taxon>
        <taxon>Ancylobacter</taxon>
    </lineage>
</organism>
<feature type="domain" description="Alginate lyase" evidence="4">
    <location>
        <begin position="102"/>
        <end position="305"/>
    </location>
</feature>
<reference evidence="5 6" key="1">
    <citation type="submission" date="2017-08" db="EMBL/GenBank/DDBJ databases">
        <title>Infants hospitalized years apart are colonized by the same room-sourced microbial strains.</title>
        <authorList>
            <person name="Brooks B."/>
            <person name="Olm M.R."/>
            <person name="Firek B.A."/>
            <person name="Baker R."/>
            <person name="Thomas B.C."/>
            <person name="Morowitz M.J."/>
            <person name="Banfield J.F."/>
        </authorList>
    </citation>
    <scope>NUCLEOTIDE SEQUENCE [LARGE SCALE GENOMIC DNA]</scope>
    <source>
        <strain evidence="5">S2_005_003_R2_43</strain>
    </source>
</reference>
<dbReference type="Proteomes" id="UP000249577">
    <property type="component" value="Unassembled WGS sequence"/>
</dbReference>
<dbReference type="GO" id="GO:0042597">
    <property type="term" value="C:periplasmic space"/>
    <property type="evidence" value="ECO:0007669"/>
    <property type="project" value="InterPro"/>
</dbReference>
<keyword evidence="3" id="KW-1133">Transmembrane helix</keyword>
<keyword evidence="2" id="KW-0456">Lyase</keyword>